<name>A0A9P0QHV0_ACAOB</name>
<feature type="non-terminal residue" evidence="1">
    <location>
        <position position="87"/>
    </location>
</feature>
<gene>
    <name evidence="1" type="ORF">ACAOBT_LOCUS37906</name>
</gene>
<comment type="caution">
    <text evidence="1">The sequence shown here is derived from an EMBL/GenBank/DDBJ whole genome shotgun (WGS) entry which is preliminary data.</text>
</comment>
<sequence length="87" mass="9637">SKTDPYNYRTIAISVINKYLEPYVTQLRSKLTQSYGEAQVAALDITSTFDQLTLHAGIQSDKLISAMAANGKKLGYLFRAKNFLSSS</sequence>
<keyword evidence="2" id="KW-1185">Reference proteome</keyword>
<accession>A0A9P0QHV0</accession>
<evidence type="ECO:0000313" key="2">
    <source>
        <dbReference type="Proteomes" id="UP001152888"/>
    </source>
</evidence>
<dbReference type="AlphaFoldDB" id="A0A9P0QHV0"/>
<dbReference type="EMBL" id="CAKOFQ010011131">
    <property type="protein sequence ID" value="CAH2020517.1"/>
    <property type="molecule type" value="Genomic_DNA"/>
</dbReference>
<organism evidence="1 2">
    <name type="scientific">Acanthoscelides obtectus</name>
    <name type="common">Bean weevil</name>
    <name type="synonym">Bruchus obtectus</name>
    <dbReference type="NCBI Taxonomy" id="200917"/>
    <lineage>
        <taxon>Eukaryota</taxon>
        <taxon>Metazoa</taxon>
        <taxon>Ecdysozoa</taxon>
        <taxon>Arthropoda</taxon>
        <taxon>Hexapoda</taxon>
        <taxon>Insecta</taxon>
        <taxon>Pterygota</taxon>
        <taxon>Neoptera</taxon>
        <taxon>Endopterygota</taxon>
        <taxon>Coleoptera</taxon>
        <taxon>Polyphaga</taxon>
        <taxon>Cucujiformia</taxon>
        <taxon>Chrysomeloidea</taxon>
        <taxon>Chrysomelidae</taxon>
        <taxon>Bruchinae</taxon>
        <taxon>Bruchini</taxon>
        <taxon>Acanthoscelides</taxon>
    </lineage>
</organism>
<protein>
    <submittedName>
        <fullName evidence="1">Uncharacterized protein</fullName>
    </submittedName>
</protein>
<reference evidence="1" key="1">
    <citation type="submission" date="2022-03" db="EMBL/GenBank/DDBJ databases">
        <authorList>
            <person name="Sayadi A."/>
        </authorList>
    </citation>
    <scope>NUCLEOTIDE SEQUENCE</scope>
</reference>
<dbReference type="OrthoDB" id="7698358at2759"/>
<proteinExistence type="predicted"/>
<evidence type="ECO:0000313" key="1">
    <source>
        <dbReference type="EMBL" id="CAH2020517.1"/>
    </source>
</evidence>
<dbReference type="Proteomes" id="UP001152888">
    <property type="component" value="Unassembled WGS sequence"/>
</dbReference>